<name>A0A423TKX3_PENVA</name>
<feature type="compositionally biased region" description="Low complexity" evidence="1">
    <location>
        <begin position="397"/>
        <end position="407"/>
    </location>
</feature>
<dbReference type="OrthoDB" id="6377472at2759"/>
<feature type="region of interest" description="Disordered" evidence="1">
    <location>
        <begin position="268"/>
        <end position="328"/>
    </location>
</feature>
<feature type="compositionally biased region" description="Pro residues" evidence="1">
    <location>
        <begin position="290"/>
        <end position="303"/>
    </location>
</feature>
<feature type="region of interest" description="Disordered" evidence="1">
    <location>
        <begin position="21"/>
        <end position="52"/>
    </location>
</feature>
<evidence type="ECO:0000313" key="2">
    <source>
        <dbReference type="EMBL" id="ROT77093.1"/>
    </source>
</evidence>
<dbReference type="EMBL" id="QCYY01001567">
    <property type="protein sequence ID" value="ROT77093.1"/>
    <property type="molecule type" value="Genomic_DNA"/>
</dbReference>
<dbReference type="Proteomes" id="UP000283509">
    <property type="component" value="Unassembled WGS sequence"/>
</dbReference>
<gene>
    <name evidence="2" type="ORF">C7M84_004255</name>
</gene>
<evidence type="ECO:0000256" key="1">
    <source>
        <dbReference type="SAM" id="MobiDB-lite"/>
    </source>
</evidence>
<evidence type="ECO:0008006" key="4">
    <source>
        <dbReference type="Google" id="ProtNLM"/>
    </source>
</evidence>
<feature type="compositionally biased region" description="Low complexity" evidence="1">
    <location>
        <begin position="21"/>
        <end position="34"/>
    </location>
</feature>
<organism evidence="2 3">
    <name type="scientific">Penaeus vannamei</name>
    <name type="common">Whiteleg shrimp</name>
    <name type="synonym">Litopenaeus vannamei</name>
    <dbReference type="NCBI Taxonomy" id="6689"/>
    <lineage>
        <taxon>Eukaryota</taxon>
        <taxon>Metazoa</taxon>
        <taxon>Ecdysozoa</taxon>
        <taxon>Arthropoda</taxon>
        <taxon>Crustacea</taxon>
        <taxon>Multicrustacea</taxon>
        <taxon>Malacostraca</taxon>
        <taxon>Eumalacostraca</taxon>
        <taxon>Eucarida</taxon>
        <taxon>Decapoda</taxon>
        <taxon>Dendrobranchiata</taxon>
        <taxon>Penaeoidea</taxon>
        <taxon>Penaeidae</taxon>
        <taxon>Penaeus</taxon>
    </lineage>
</organism>
<reference evidence="2 3" key="2">
    <citation type="submission" date="2019-01" db="EMBL/GenBank/DDBJ databases">
        <title>The decoding of complex shrimp genome reveals the adaptation for benthos swimmer, frequently molting mechanism and breeding impact on genome.</title>
        <authorList>
            <person name="Sun Y."/>
            <person name="Gao Y."/>
            <person name="Yu Y."/>
        </authorList>
    </citation>
    <scope>NUCLEOTIDE SEQUENCE [LARGE SCALE GENOMIC DNA]</scope>
    <source>
        <tissue evidence="2">Muscle</tissue>
    </source>
</reference>
<dbReference type="AlphaFoldDB" id="A0A423TKX3"/>
<accession>A0A423TKX3</accession>
<protein>
    <recommendedName>
        <fullName evidence="4">FAS1 domain-containing protein</fullName>
    </recommendedName>
</protein>
<feature type="region of interest" description="Disordered" evidence="1">
    <location>
        <begin position="340"/>
        <end position="407"/>
    </location>
</feature>
<feature type="compositionally biased region" description="Pro residues" evidence="1">
    <location>
        <begin position="362"/>
        <end position="382"/>
    </location>
</feature>
<feature type="compositionally biased region" description="Pro residues" evidence="1">
    <location>
        <begin position="340"/>
        <end position="352"/>
    </location>
</feature>
<keyword evidence="3" id="KW-1185">Reference proteome</keyword>
<evidence type="ECO:0000313" key="3">
    <source>
        <dbReference type="Proteomes" id="UP000283509"/>
    </source>
</evidence>
<sequence>MPVVVKVVPAVSPAFRQLPAGGRRVSSDVSSGASTHSRTRTERGLPSAEEAGSVSDSRFQPLFVRLIIAMGFLRPSVAVAVLAGRGGAQLPFSAIPTISDELRAKALSTRATRFLRLWEYALKVDGQGPGPAIRVNFEAKTILAPGPLAYFNLIPQDASDPLYGKSKPLQALRRTFLLDHLVLDPIEPSDPKLEEGDGVRALTFTGKDLYFKKDKEGNITVGGVAVQDVTSLHDGTQVYILADILFDNRAKVRTAFNQRQAIAEELRKPLGPPLDIPDTPSSFPTILRSPAPPPPGLVGPPAIPTLSEDPLVRPPAPPPSFSAAAPPATPTFVVDPAVLPPAALPQTSPGPRPSFRRRRAPRPSPLPSAVPAPGAPPPPPRLPQQRPQQPSRPPTTPSSSRLSRRPSLFPLHLSPPCLLASAPSGNFPHHLFCRQRVGSGFGGKGKRVRLLTSPIMDVYIRYRGLPPGCHWRSGK</sequence>
<proteinExistence type="predicted"/>
<reference evidence="2 3" key="1">
    <citation type="submission" date="2018-04" db="EMBL/GenBank/DDBJ databases">
        <authorList>
            <person name="Zhang X."/>
            <person name="Yuan J."/>
            <person name="Li F."/>
            <person name="Xiang J."/>
        </authorList>
    </citation>
    <scope>NUCLEOTIDE SEQUENCE [LARGE SCALE GENOMIC DNA]</scope>
    <source>
        <tissue evidence="2">Muscle</tissue>
    </source>
</reference>
<comment type="caution">
    <text evidence="2">The sequence shown here is derived from an EMBL/GenBank/DDBJ whole genome shotgun (WGS) entry which is preliminary data.</text>
</comment>